<dbReference type="EMBL" id="JACHGW010000013">
    <property type="protein sequence ID" value="MBB6054086.1"/>
    <property type="molecule type" value="Genomic_DNA"/>
</dbReference>
<dbReference type="GO" id="GO:0006355">
    <property type="term" value="P:regulation of DNA-templated transcription"/>
    <property type="evidence" value="ECO:0007669"/>
    <property type="project" value="InterPro"/>
</dbReference>
<proteinExistence type="inferred from homology"/>
<dbReference type="SMART" id="SM00422">
    <property type="entry name" value="HTH_MERR"/>
    <property type="match status" value="1"/>
</dbReference>
<name>A0A7W9SWG2_ARMRO</name>
<reference evidence="3 4" key="1">
    <citation type="submission" date="2020-08" db="EMBL/GenBank/DDBJ databases">
        <title>Genomic Encyclopedia of Type Strains, Phase IV (KMG-IV): sequencing the most valuable type-strain genomes for metagenomic binning, comparative biology and taxonomic classification.</title>
        <authorList>
            <person name="Goeker M."/>
        </authorList>
    </citation>
    <scope>NUCLEOTIDE SEQUENCE [LARGE SCALE GENOMIC DNA]</scope>
    <source>
        <strain evidence="3 4">DSM 23562</strain>
    </source>
</reference>
<dbReference type="InterPro" id="IPR025669">
    <property type="entry name" value="AAA_dom"/>
</dbReference>
<dbReference type="SUPFAM" id="SSF52540">
    <property type="entry name" value="P-loop containing nucleoside triphosphate hydrolases"/>
    <property type="match status" value="1"/>
</dbReference>
<dbReference type="SUPFAM" id="SSF46955">
    <property type="entry name" value="Putative DNA-binding domain"/>
    <property type="match status" value="1"/>
</dbReference>
<dbReference type="PANTHER" id="PTHR13696:SF99">
    <property type="entry name" value="COBYRINIC ACID AC-DIAMIDE SYNTHASE"/>
    <property type="match status" value="1"/>
</dbReference>
<dbReference type="Pfam" id="PF13614">
    <property type="entry name" value="AAA_31"/>
    <property type="match status" value="1"/>
</dbReference>
<comment type="similarity">
    <text evidence="1">Belongs to the ParA family.</text>
</comment>
<dbReference type="Pfam" id="PF13411">
    <property type="entry name" value="MerR_1"/>
    <property type="match status" value="1"/>
</dbReference>
<sequence>MTATQAAQVLGVSAETLRRMDRRGDLSPSKRIGNRRIYTPDDISRLRELLGGKRRKVSATIALVNQKGGVGKTTVAINLGGALATQGYRVLIIDFDPQANCSFGLDVLWNDIESSIADVIGFEAAGPSKTLTEVIRRVSYHPNLYLAPSHLNLAAAEMMLHSAMGRELKLDKALDSVRSDYDFILIDAPPSLGLLSINAMVAADALLVPIDGAFALEGVRQLLNTRKGCAELSRHPIHVLGAVLNRQRTITANSAAIRDMAVQIFGRRMFDTVIPERTAVDGSTAARQPIVFSRQPEADPYFELAEEVTRSVAEIVGN</sequence>
<dbReference type="PANTHER" id="PTHR13696">
    <property type="entry name" value="P-LOOP CONTAINING NUCLEOSIDE TRIPHOSPHATE HYDROLASE"/>
    <property type="match status" value="1"/>
</dbReference>
<evidence type="ECO:0000259" key="2">
    <source>
        <dbReference type="PROSITE" id="PS50937"/>
    </source>
</evidence>
<feature type="domain" description="HTH merR-type" evidence="2">
    <location>
        <begin position="1"/>
        <end position="48"/>
    </location>
</feature>
<dbReference type="CDD" id="cd04761">
    <property type="entry name" value="HTH_MerR-SF"/>
    <property type="match status" value="1"/>
</dbReference>
<dbReference type="Gene3D" id="1.10.1660.10">
    <property type="match status" value="1"/>
</dbReference>
<dbReference type="PROSITE" id="PS50937">
    <property type="entry name" value="HTH_MERR_2"/>
    <property type="match status" value="1"/>
</dbReference>
<dbReference type="GO" id="GO:0003677">
    <property type="term" value="F:DNA binding"/>
    <property type="evidence" value="ECO:0007669"/>
    <property type="project" value="InterPro"/>
</dbReference>
<evidence type="ECO:0000313" key="3">
    <source>
        <dbReference type="EMBL" id="MBB6054086.1"/>
    </source>
</evidence>
<dbReference type="RefSeq" id="WP_184204167.1">
    <property type="nucleotide sequence ID" value="NZ_JACHGW010000013.1"/>
</dbReference>
<dbReference type="InterPro" id="IPR050678">
    <property type="entry name" value="DNA_Partitioning_ATPase"/>
</dbReference>
<organism evidence="3 4">
    <name type="scientific">Armatimonas rosea</name>
    <dbReference type="NCBI Taxonomy" id="685828"/>
    <lineage>
        <taxon>Bacteria</taxon>
        <taxon>Bacillati</taxon>
        <taxon>Armatimonadota</taxon>
        <taxon>Armatimonadia</taxon>
        <taxon>Armatimonadales</taxon>
        <taxon>Armatimonadaceae</taxon>
        <taxon>Armatimonas</taxon>
    </lineage>
</organism>
<dbReference type="Gene3D" id="3.40.50.300">
    <property type="entry name" value="P-loop containing nucleotide triphosphate hydrolases"/>
    <property type="match status" value="1"/>
</dbReference>
<protein>
    <submittedName>
        <fullName evidence="3">Chromosome partitioning protein</fullName>
    </submittedName>
</protein>
<dbReference type="InterPro" id="IPR009061">
    <property type="entry name" value="DNA-bd_dom_put_sf"/>
</dbReference>
<gene>
    <name evidence="3" type="ORF">HNQ39_005933</name>
</gene>
<accession>A0A7W9SWG2</accession>
<keyword evidence="4" id="KW-1185">Reference proteome</keyword>
<evidence type="ECO:0000313" key="4">
    <source>
        <dbReference type="Proteomes" id="UP000520814"/>
    </source>
</evidence>
<evidence type="ECO:0000256" key="1">
    <source>
        <dbReference type="ARBA" id="ARBA00006976"/>
    </source>
</evidence>
<dbReference type="InterPro" id="IPR000551">
    <property type="entry name" value="MerR-type_HTH_dom"/>
</dbReference>
<comment type="caution">
    <text evidence="3">The sequence shown here is derived from an EMBL/GenBank/DDBJ whole genome shotgun (WGS) entry which is preliminary data.</text>
</comment>
<dbReference type="AlphaFoldDB" id="A0A7W9SWG2"/>
<dbReference type="InterPro" id="IPR027417">
    <property type="entry name" value="P-loop_NTPase"/>
</dbReference>
<dbReference type="FunFam" id="3.40.50.300:FF:000285">
    <property type="entry name" value="Sporulation initiation inhibitor Soj"/>
    <property type="match status" value="1"/>
</dbReference>
<dbReference type="Proteomes" id="UP000520814">
    <property type="component" value="Unassembled WGS sequence"/>
</dbReference>
<dbReference type="CDD" id="cd02042">
    <property type="entry name" value="ParAB_family"/>
    <property type="match status" value="1"/>
</dbReference>